<keyword evidence="6" id="KW-0813">Transport</keyword>
<comment type="subcellular location">
    <subcellularLocation>
        <location evidence="1">Cell membrane</location>
        <topology evidence="1">Multi-pass membrane protein</topology>
    </subcellularLocation>
    <subcellularLocation>
        <location evidence="6">Membrane</location>
        <topology evidence="6">Multi-pass membrane protein</topology>
    </subcellularLocation>
</comment>
<dbReference type="eggNOG" id="COG0811">
    <property type="taxonomic scope" value="Bacteria"/>
</dbReference>
<evidence type="ECO:0000256" key="4">
    <source>
        <dbReference type="ARBA" id="ARBA00022989"/>
    </source>
</evidence>
<evidence type="ECO:0000256" key="2">
    <source>
        <dbReference type="ARBA" id="ARBA00022475"/>
    </source>
</evidence>
<comment type="similarity">
    <text evidence="6">Belongs to the exbB/tolQ family.</text>
</comment>
<name>W4HJP9_9RHOB</name>
<dbReference type="OrthoDB" id="4045at2"/>
<proteinExistence type="inferred from homology"/>
<evidence type="ECO:0000256" key="1">
    <source>
        <dbReference type="ARBA" id="ARBA00004651"/>
    </source>
</evidence>
<sequence length="215" mass="22702">MFAAIRIDVLDPATLAVFVALTVLSVIAVAVAVFKTIQFSRLGVGSGGSADRVLDAWLAGRSEEALQLVADRRSVLARILQAVFSGLRARPGQPDFAEELGRQTALIELDAMSRRMRLLEIVVQAAPMLGLLGTVIGMIDAFSVLAMSDGAVDPAQLAGGIWVALTTTALGLAVALVAFFLASWFESRIDRERAMIEAAISVAIHGRVDTSATPV</sequence>
<dbReference type="Proteomes" id="UP000019063">
    <property type="component" value="Unassembled WGS sequence"/>
</dbReference>
<evidence type="ECO:0000313" key="10">
    <source>
        <dbReference type="Proteomes" id="UP000019063"/>
    </source>
</evidence>
<evidence type="ECO:0000313" key="9">
    <source>
        <dbReference type="EMBL" id="ETW12934.1"/>
    </source>
</evidence>
<feature type="transmembrane region" description="Helical" evidence="7">
    <location>
        <begin position="118"/>
        <end position="139"/>
    </location>
</feature>
<feature type="transmembrane region" description="Helical" evidence="7">
    <location>
        <begin position="159"/>
        <end position="185"/>
    </location>
</feature>
<keyword evidence="10" id="KW-1185">Reference proteome</keyword>
<dbReference type="EMBL" id="AQQW01000005">
    <property type="protein sequence ID" value="ETW12934.1"/>
    <property type="molecule type" value="Genomic_DNA"/>
</dbReference>
<dbReference type="PATRIC" id="fig|1317118.6.peg.2130"/>
<keyword evidence="2" id="KW-1003">Cell membrane</keyword>
<dbReference type="AlphaFoldDB" id="W4HJP9"/>
<evidence type="ECO:0000256" key="5">
    <source>
        <dbReference type="ARBA" id="ARBA00023136"/>
    </source>
</evidence>
<keyword evidence="4 7" id="KW-1133">Transmembrane helix</keyword>
<dbReference type="InterPro" id="IPR002898">
    <property type="entry name" value="MotA_ExbB_proton_chnl"/>
</dbReference>
<keyword evidence="5 7" id="KW-0472">Membrane</keyword>
<evidence type="ECO:0000256" key="3">
    <source>
        <dbReference type="ARBA" id="ARBA00022692"/>
    </source>
</evidence>
<keyword evidence="6" id="KW-0653">Protein transport</keyword>
<accession>W4HJP9</accession>
<dbReference type="GO" id="GO:0005886">
    <property type="term" value="C:plasma membrane"/>
    <property type="evidence" value="ECO:0007669"/>
    <property type="project" value="UniProtKB-SubCell"/>
</dbReference>
<comment type="caution">
    <text evidence="9">The sequence shown here is derived from an EMBL/GenBank/DDBJ whole genome shotgun (WGS) entry which is preliminary data.</text>
</comment>
<protein>
    <submittedName>
        <fullName evidence="9">MotA/TolQ/ExbB proton channel</fullName>
    </submittedName>
</protein>
<gene>
    <name evidence="9" type="ORF">ATO8_10333</name>
</gene>
<evidence type="ECO:0000256" key="7">
    <source>
        <dbReference type="SAM" id="Phobius"/>
    </source>
</evidence>
<reference evidence="9 10" key="1">
    <citation type="journal article" date="2014" name="Antonie Van Leeuwenhoek">
        <title>Roseivivax atlanticus sp. nov., isolated from surface seawater of the Atlantic Ocean.</title>
        <authorList>
            <person name="Li G."/>
            <person name="Lai Q."/>
            <person name="Liu X."/>
            <person name="Sun F."/>
            <person name="Shao Z."/>
        </authorList>
    </citation>
    <scope>NUCLEOTIDE SEQUENCE [LARGE SCALE GENOMIC DNA]</scope>
    <source>
        <strain evidence="9 10">22II-s10s</strain>
    </source>
</reference>
<dbReference type="STRING" id="1379903.ATO8_10333"/>
<dbReference type="PANTHER" id="PTHR30625">
    <property type="entry name" value="PROTEIN TOLQ"/>
    <property type="match status" value="1"/>
</dbReference>
<dbReference type="PANTHER" id="PTHR30625:SF11">
    <property type="entry name" value="MOTA_TOLQ_EXBB PROTON CHANNEL DOMAIN-CONTAINING PROTEIN"/>
    <property type="match status" value="1"/>
</dbReference>
<organism evidence="9 10">
    <name type="scientific">Roseivivax marinus</name>
    <dbReference type="NCBI Taxonomy" id="1379903"/>
    <lineage>
        <taxon>Bacteria</taxon>
        <taxon>Pseudomonadati</taxon>
        <taxon>Pseudomonadota</taxon>
        <taxon>Alphaproteobacteria</taxon>
        <taxon>Rhodobacterales</taxon>
        <taxon>Roseobacteraceae</taxon>
        <taxon>Roseivivax</taxon>
    </lineage>
</organism>
<feature type="transmembrane region" description="Helical" evidence="7">
    <location>
        <begin position="12"/>
        <end position="34"/>
    </location>
</feature>
<dbReference type="Pfam" id="PF01618">
    <property type="entry name" value="MotA_ExbB"/>
    <property type="match status" value="1"/>
</dbReference>
<feature type="domain" description="MotA/TolQ/ExbB proton channel" evidence="8">
    <location>
        <begin position="75"/>
        <end position="197"/>
    </location>
</feature>
<dbReference type="RefSeq" id="WP_043844358.1">
    <property type="nucleotide sequence ID" value="NZ_AQQW01000005.1"/>
</dbReference>
<keyword evidence="3 7" id="KW-0812">Transmembrane</keyword>
<evidence type="ECO:0000259" key="8">
    <source>
        <dbReference type="Pfam" id="PF01618"/>
    </source>
</evidence>
<evidence type="ECO:0000256" key="6">
    <source>
        <dbReference type="RuleBase" id="RU004057"/>
    </source>
</evidence>
<dbReference type="GO" id="GO:0017038">
    <property type="term" value="P:protein import"/>
    <property type="evidence" value="ECO:0007669"/>
    <property type="project" value="TreeGrafter"/>
</dbReference>
<dbReference type="InterPro" id="IPR050790">
    <property type="entry name" value="ExbB/TolQ_transport"/>
</dbReference>